<evidence type="ECO:0000313" key="4">
    <source>
        <dbReference type="EMBL" id="VDP46265.1"/>
    </source>
</evidence>
<dbReference type="GO" id="GO:0002116">
    <property type="term" value="C:semaphorin receptor complex"/>
    <property type="evidence" value="ECO:0007669"/>
    <property type="project" value="TreeGrafter"/>
</dbReference>
<dbReference type="PANTHER" id="PTHR22625">
    <property type="entry name" value="PLEXIN"/>
    <property type="match status" value="1"/>
</dbReference>
<evidence type="ECO:0000259" key="3">
    <source>
        <dbReference type="PROSITE" id="PS51004"/>
    </source>
</evidence>
<feature type="domain" description="Sema" evidence="3">
    <location>
        <begin position="20"/>
        <end position="215"/>
    </location>
</feature>
<sequence>MNLYIAALALLSCCVSFVRSTAVEKPPVLHINRTFLNPLPLPLQHMVVDRAYSGRIYVGAVNRLYQFNSGLDLQAYYETGPAMDSPNCPAFNSCYVRKHEMNNYNKALAIYQKQTKLIACGSLFQGGCQLHNLYNISISDPRTSELVVANDDHSSTVAFVAPGPPDPATTDVFYVASTFTDLGPYSDDVPAVASLSLQPNNMFKVAHRYLFHVCF</sequence>
<keyword evidence="5" id="KW-1185">Reference proteome</keyword>
<dbReference type="EMBL" id="UZAM01017169">
    <property type="protein sequence ID" value="VDP46265.1"/>
    <property type="molecule type" value="Genomic_DNA"/>
</dbReference>
<dbReference type="GO" id="GO:0030334">
    <property type="term" value="P:regulation of cell migration"/>
    <property type="evidence" value="ECO:0007669"/>
    <property type="project" value="TreeGrafter"/>
</dbReference>
<dbReference type="PANTHER" id="PTHR22625:SF70">
    <property type="entry name" value="PLEXIN A, ISOFORM A"/>
    <property type="match status" value="1"/>
</dbReference>
<dbReference type="PROSITE" id="PS51004">
    <property type="entry name" value="SEMA"/>
    <property type="match status" value="1"/>
</dbReference>
<organism evidence="6">
    <name type="scientific">Soboliphyme baturini</name>
    <dbReference type="NCBI Taxonomy" id="241478"/>
    <lineage>
        <taxon>Eukaryota</taxon>
        <taxon>Metazoa</taxon>
        <taxon>Ecdysozoa</taxon>
        <taxon>Nematoda</taxon>
        <taxon>Enoplea</taxon>
        <taxon>Dorylaimia</taxon>
        <taxon>Dioctophymatida</taxon>
        <taxon>Dioctophymatoidea</taxon>
        <taxon>Soboliphymatidae</taxon>
        <taxon>Soboliphyme</taxon>
    </lineage>
</organism>
<dbReference type="Proteomes" id="UP000270296">
    <property type="component" value="Unassembled WGS sequence"/>
</dbReference>
<dbReference type="AlphaFoldDB" id="A0A183J8J5"/>
<accession>A0A183J8J5</accession>
<gene>
    <name evidence="4" type="ORF">SBAD_LOCUS12193</name>
</gene>
<proteinExistence type="predicted"/>
<protein>
    <submittedName>
        <fullName evidence="6">Sema domain-containing protein</fullName>
    </submittedName>
</protein>
<reference evidence="4 5" key="2">
    <citation type="submission" date="2018-11" db="EMBL/GenBank/DDBJ databases">
        <authorList>
            <consortium name="Pathogen Informatics"/>
        </authorList>
    </citation>
    <scope>NUCLEOTIDE SEQUENCE [LARGE SCALE GENOMIC DNA]</scope>
</reference>
<dbReference type="Gene3D" id="2.130.10.10">
    <property type="entry name" value="YVTN repeat-like/Quinoprotein amine dehydrogenase"/>
    <property type="match status" value="1"/>
</dbReference>
<name>A0A183J8J5_9BILA</name>
<dbReference type="WBParaSite" id="SBAD_0001259801-mRNA-1">
    <property type="protein sequence ID" value="SBAD_0001259801-mRNA-1"/>
    <property type="gene ID" value="SBAD_0001259801"/>
</dbReference>
<evidence type="ECO:0000256" key="1">
    <source>
        <dbReference type="PROSITE-ProRule" id="PRU00352"/>
    </source>
</evidence>
<feature type="chain" id="PRO_5043140480" evidence="2">
    <location>
        <begin position="21"/>
        <end position="215"/>
    </location>
</feature>
<dbReference type="InterPro" id="IPR036352">
    <property type="entry name" value="Semap_dom_sf"/>
</dbReference>
<evidence type="ECO:0000256" key="2">
    <source>
        <dbReference type="SAM" id="SignalP"/>
    </source>
</evidence>
<feature type="signal peptide" evidence="2">
    <location>
        <begin position="1"/>
        <end position="20"/>
    </location>
</feature>
<evidence type="ECO:0000313" key="6">
    <source>
        <dbReference type="WBParaSite" id="SBAD_0001259801-mRNA-1"/>
    </source>
</evidence>
<dbReference type="GO" id="GO:0017154">
    <property type="term" value="F:semaphorin receptor activity"/>
    <property type="evidence" value="ECO:0007669"/>
    <property type="project" value="InterPro"/>
</dbReference>
<keyword evidence="2" id="KW-0732">Signal</keyword>
<dbReference type="GO" id="GO:0005886">
    <property type="term" value="C:plasma membrane"/>
    <property type="evidence" value="ECO:0007669"/>
    <property type="project" value="TreeGrafter"/>
</dbReference>
<reference evidence="6" key="1">
    <citation type="submission" date="2016-06" db="UniProtKB">
        <authorList>
            <consortium name="WormBaseParasite"/>
        </authorList>
    </citation>
    <scope>IDENTIFICATION</scope>
</reference>
<dbReference type="InterPro" id="IPR015943">
    <property type="entry name" value="WD40/YVTN_repeat-like_dom_sf"/>
</dbReference>
<dbReference type="InterPro" id="IPR001627">
    <property type="entry name" value="Semap_dom"/>
</dbReference>
<comment type="caution">
    <text evidence="1">Lacks conserved residue(s) required for the propagation of feature annotation.</text>
</comment>
<dbReference type="OrthoDB" id="125363at2759"/>
<evidence type="ECO:0000313" key="5">
    <source>
        <dbReference type="Proteomes" id="UP000270296"/>
    </source>
</evidence>
<dbReference type="InterPro" id="IPR031148">
    <property type="entry name" value="Plexin"/>
</dbReference>
<dbReference type="SUPFAM" id="SSF101912">
    <property type="entry name" value="Sema domain"/>
    <property type="match status" value="1"/>
</dbReference>